<protein>
    <submittedName>
        <fullName evidence="3">PASTA domain-containing protein</fullName>
    </submittedName>
</protein>
<sequence length="1437" mass="154759">MGGIKIRRAVLLILAVVFMAMVVKPAPADDDISEAVLNQAKDKLIAELDRRGYPRVAQFFGQMDPKKWGQYAGRLSAGEYGAVINDILNEQKDAIMTDLYERGKAYAAQNELLGGNTMTYIGYAEKHGGALLAMADEAWEGNYGRAGDILFEHVKAEIKSQVEGRLKKFTLEMIEAGMNEALGHVITNAGGIFLKIIELEIMAIEAFEEWSKYYFSTFQVKKPDGSVEHRELCTQYEYNRKEMGWSPDDAMRLNPSGEKGAPVPIEDMIVLGGYFYGADNMDRDQVMNVLEACYIGRHTSKSKMQEAISRGKKRADRMIFEEIRTGMKQGEETLITILDGIDFPKDVNINITVKDNETREVIPGATVKFGSNSKTASSGTATFRASLAELQANGGLNQFEVYAEAEGYEPHTGNISGSTLTSRINKETFTIDIPIAISKKKGPKPTALAINPPSVELTIGESQTFTALLALDDGSSRDVTNDPNIVWTGGTLQNSFEATVEGSFTISASYTEPESGSSITGTAQIQVKAPEPPPVPDCPPREHWDPMLKKCVCDSGYVWDELTKQCIEKKKERQRQDRPGIRLTKAASAAEVPVDSSVVYTLTVSNAGNVPLTGIRLSDNVCPNLQFVSGDGNGNGVLDTLEVWTYKGAQILSQPGPVVNTATVTGIGPGGAAVTDAAAVTVTVIRGLVTVPDLYDLLEATAEYDIREAGLTVGTVQNESSDVVSPGRVTRQTPAAGTKVPAKTAVSFWVSKSDPKFIYLDPPRSTITVDSTVAFTATLIYEDGAEEVLNPAQVQWTPGPGNSFRGTTIGTFIITAVYRDAQGAATVAVVADDDDSDLWGWGDPISHADDTLAVGLQPTPDMYEWYALCKKGVGEVYYGKDRDPTRFFVMAGPFPGPRSVKKWIDDNCPRWRCTLEGACADDPAHGGPWKVLCNKTDGSVVLGKESDFTRFFILAEGFLGEPDARLWVEQNCPSWRCDEYGACASGPVRGGDWNVFCDPESGEVTIGKGFATGNRRILDGNFRGEPDARLWVNTNCPSWRCTKDGTCATGPATGGDWYVFCSADGAVMLGSGQEPTHHSNPILARGFLGEPDARLWVNQNCPSWRCTPDGQCTDWVQDDDDDQPGATDDDIDDAIDDINDDVMGDCDEAMVQFSGMMFELDGLAADFYELSSFFDQGVRDEREVVCANQEVQYALTNAARAIDSYQVSVDLLAGLLGDVAASCVDGSELAQAEEDYSEAINTSTAIQSYFAGMQAIYAAFECDKDASETDSDDVADDNIAPEDIGGGVEVCGDGIDNDGDNEIDECDAGCCDKNVQVTVTDCGTAADDVFLIAVDGKDLGVTPKGAANTFNIELSPGPHAVMLTCLDDGGEFGVADDIGTACVYIVIFGGPAIGGDELPIGLGASTTIGFTVPEGDEGVGFQRIINGSSLQHLEQKK</sequence>
<dbReference type="EMBL" id="JAHJDP010000097">
    <property type="protein sequence ID" value="MBU2692619.1"/>
    <property type="molecule type" value="Genomic_DNA"/>
</dbReference>
<accession>A0A948W7H9</accession>
<name>A0A948W7H9_UNCEI</name>
<dbReference type="PROSITE" id="PS51178">
    <property type="entry name" value="PASTA"/>
    <property type="match status" value="1"/>
</dbReference>
<feature type="chain" id="PRO_5037857209" evidence="1">
    <location>
        <begin position="29"/>
        <end position="1437"/>
    </location>
</feature>
<dbReference type="Proteomes" id="UP000777784">
    <property type="component" value="Unassembled WGS sequence"/>
</dbReference>
<dbReference type="Gene3D" id="3.30.10.20">
    <property type="match status" value="1"/>
</dbReference>
<dbReference type="Pfam" id="PF24346">
    <property type="entry name" value="DUF7507"/>
    <property type="match status" value="1"/>
</dbReference>
<gene>
    <name evidence="3" type="ORF">KJ970_17020</name>
</gene>
<dbReference type="Gene3D" id="2.60.40.1080">
    <property type="match status" value="1"/>
</dbReference>
<dbReference type="InterPro" id="IPR055354">
    <property type="entry name" value="DUF7507"/>
</dbReference>
<dbReference type="InterPro" id="IPR047589">
    <property type="entry name" value="DUF11_rpt"/>
</dbReference>
<dbReference type="CDD" id="cd06577">
    <property type="entry name" value="PASTA_pknB"/>
    <property type="match status" value="1"/>
</dbReference>
<feature type="domain" description="PASTA" evidence="2">
    <location>
        <begin position="681"/>
        <end position="752"/>
    </location>
</feature>
<dbReference type="Pfam" id="PF03793">
    <property type="entry name" value="PASTA"/>
    <property type="match status" value="1"/>
</dbReference>
<feature type="signal peptide" evidence="1">
    <location>
        <begin position="1"/>
        <end position="28"/>
    </location>
</feature>
<comment type="caution">
    <text evidence="3">The sequence shown here is derived from an EMBL/GenBank/DDBJ whole genome shotgun (WGS) entry which is preliminary data.</text>
</comment>
<proteinExistence type="predicted"/>
<evidence type="ECO:0000256" key="1">
    <source>
        <dbReference type="SAM" id="SignalP"/>
    </source>
</evidence>
<dbReference type="InterPro" id="IPR005543">
    <property type="entry name" value="PASTA_dom"/>
</dbReference>
<dbReference type="SMART" id="SM00740">
    <property type="entry name" value="PASTA"/>
    <property type="match status" value="1"/>
</dbReference>
<keyword evidence="1" id="KW-0732">Signal</keyword>
<reference evidence="3" key="1">
    <citation type="submission" date="2021-05" db="EMBL/GenBank/DDBJ databases">
        <title>Energy efficiency and biological interactions define the core microbiome of deep oligotrophic groundwater.</title>
        <authorList>
            <person name="Mehrshad M."/>
            <person name="Lopez-Fernandez M."/>
            <person name="Bell E."/>
            <person name="Bernier-Latmani R."/>
            <person name="Bertilsson S."/>
            <person name="Dopson M."/>
        </authorList>
    </citation>
    <scope>NUCLEOTIDE SEQUENCE</scope>
    <source>
        <strain evidence="3">Modern_marine.mb.64</strain>
    </source>
</reference>
<evidence type="ECO:0000313" key="3">
    <source>
        <dbReference type="EMBL" id="MBU2692619.1"/>
    </source>
</evidence>
<evidence type="ECO:0000259" key="2">
    <source>
        <dbReference type="PROSITE" id="PS51178"/>
    </source>
</evidence>
<organism evidence="3 4">
    <name type="scientific">Eiseniibacteriota bacterium</name>
    <dbReference type="NCBI Taxonomy" id="2212470"/>
    <lineage>
        <taxon>Bacteria</taxon>
        <taxon>Candidatus Eiseniibacteriota</taxon>
    </lineage>
</organism>
<dbReference type="NCBIfam" id="TIGR01451">
    <property type="entry name" value="B_ant_repeat"/>
    <property type="match status" value="1"/>
</dbReference>
<evidence type="ECO:0000313" key="4">
    <source>
        <dbReference type="Proteomes" id="UP000777784"/>
    </source>
</evidence>